<organism evidence="2">
    <name type="scientific">Rhodosorus marinus</name>
    <dbReference type="NCBI Taxonomy" id="101924"/>
    <lineage>
        <taxon>Eukaryota</taxon>
        <taxon>Rhodophyta</taxon>
        <taxon>Stylonematophyceae</taxon>
        <taxon>Stylonematales</taxon>
        <taxon>Stylonemataceae</taxon>
        <taxon>Rhodosorus</taxon>
    </lineage>
</organism>
<dbReference type="EMBL" id="HBHW01004464">
    <property type="protein sequence ID" value="CAE0035318.1"/>
    <property type="molecule type" value="Transcribed_RNA"/>
</dbReference>
<proteinExistence type="predicted"/>
<gene>
    <name evidence="2" type="ORF">RMAR00112_LOCUS3264</name>
</gene>
<evidence type="ECO:0000313" key="2">
    <source>
        <dbReference type="EMBL" id="CAE0035318.1"/>
    </source>
</evidence>
<dbReference type="PANTHER" id="PTHR18829">
    <property type="entry name" value="PROTEIN YAE1 HOMOLOG"/>
    <property type="match status" value="1"/>
</dbReference>
<evidence type="ECO:0008006" key="3">
    <source>
        <dbReference type="Google" id="ProtNLM"/>
    </source>
</evidence>
<reference evidence="2" key="1">
    <citation type="submission" date="2021-01" db="EMBL/GenBank/DDBJ databases">
        <authorList>
            <person name="Corre E."/>
            <person name="Pelletier E."/>
            <person name="Niang G."/>
            <person name="Scheremetjew M."/>
            <person name="Finn R."/>
            <person name="Kale V."/>
            <person name="Holt S."/>
            <person name="Cochrane G."/>
            <person name="Meng A."/>
            <person name="Brown T."/>
            <person name="Cohen L."/>
        </authorList>
    </citation>
    <scope>NUCLEOTIDE SEQUENCE</scope>
    <source>
        <strain evidence="2">CCMP 769</strain>
    </source>
</reference>
<accession>A0A7S2ZCF5</accession>
<dbReference type="InterPro" id="IPR038881">
    <property type="entry name" value="Yae1-like"/>
</dbReference>
<dbReference type="PANTHER" id="PTHR18829:SF0">
    <property type="entry name" value="PROTEIN YAE1 HOMOLOG"/>
    <property type="match status" value="1"/>
</dbReference>
<sequence length="157" mass="17201">MDEEDDFFGSQSDSNEKAAGQRELEVVQGRFRASGYREAFTSTKEQALQEGFEAGFERGVEASEDLGFWLGVVVVIQKLSEDGKLSVDVGDKHQLDLFKLSLKSYVENGSSSLASAEPAHHLAEHLSACSALCAKYGFERTKIHSKSRAIDPDHSGE</sequence>
<feature type="region of interest" description="Disordered" evidence="1">
    <location>
        <begin position="1"/>
        <end position="22"/>
    </location>
</feature>
<evidence type="ECO:0000256" key="1">
    <source>
        <dbReference type="SAM" id="MobiDB-lite"/>
    </source>
</evidence>
<name>A0A7S2ZCF5_9RHOD</name>
<protein>
    <recommendedName>
        <fullName evidence="3">Essential protein Yae1 N-terminal domain-containing protein</fullName>
    </recommendedName>
</protein>
<dbReference type="AlphaFoldDB" id="A0A7S2ZCF5"/>